<comment type="caution">
    <text evidence="2">The sequence shown here is derived from an EMBL/GenBank/DDBJ whole genome shotgun (WGS) entry which is preliminary data.</text>
</comment>
<dbReference type="EMBL" id="JRHA01000004">
    <property type="protein sequence ID" value="PQK13161.1"/>
    <property type="molecule type" value="Genomic_DNA"/>
</dbReference>
<evidence type="ECO:0000256" key="1">
    <source>
        <dbReference type="SAM" id="SignalP"/>
    </source>
</evidence>
<organism evidence="2 3">
    <name type="scientific">Beauveria bassiana</name>
    <name type="common">White muscardine disease fungus</name>
    <name type="synonym">Tritirachium shiotae</name>
    <dbReference type="NCBI Taxonomy" id="176275"/>
    <lineage>
        <taxon>Eukaryota</taxon>
        <taxon>Fungi</taxon>
        <taxon>Dikarya</taxon>
        <taxon>Ascomycota</taxon>
        <taxon>Pezizomycotina</taxon>
        <taxon>Sordariomycetes</taxon>
        <taxon>Hypocreomycetidae</taxon>
        <taxon>Hypocreales</taxon>
        <taxon>Cordycipitaceae</taxon>
        <taxon>Beauveria</taxon>
    </lineage>
</organism>
<accession>A0A2S7YAF7</accession>
<protein>
    <submittedName>
        <fullName evidence="2">Uncharacterized protein</fullName>
    </submittedName>
</protein>
<dbReference type="AlphaFoldDB" id="A0A2S7YAF7"/>
<keyword evidence="1" id="KW-0732">Signal</keyword>
<evidence type="ECO:0000313" key="3">
    <source>
        <dbReference type="Proteomes" id="UP000237441"/>
    </source>
</evidence>
<reference evidence="2 3" key="1">
    <citation type="submission" date="2016-07" db="EMBL/GenBank/DDBJ databases">
        <title>Comparative genomics of the entomopathogenic fungus Beauveria bassiana.</title>
        <authorList>
            <person name="Valero Jimenez C.A."/>
            <person name="Zwaan B.J."/>
            <person name="Van Kan J.A."/>
            <person name="Takken W."/>
            <person name="Debets A.J."/>
            <person name="Schoustra S.E."/>
            <person name="Koenraadt C.J."/>
        </authorList>
    </citation>
    <scope>NUCLEOTIDE SEQUENCE [LARGE SCALE GENOMIC DNA]</scope>
    <source>
        <strain evidence="2 3">ARSEF 8028</strain>
    </source>
</reference>
<name>A0A2S7YAF7_BEABA</name>
<dbReference type="Proteomes" id="UP000237441">
    <property type="component" value="Unassembled WGS sequence"/>
</dbReference>
<sequence>MTLYKMQFTKIASFIALIGAALAAPAPEPVQPWEGYGRAHELKMAQD</sequence>
<feature type="signal peptide" evidence="1">
    <location>
        <begin position="1"/>
        <end position="23"/>
    </location>
</feature>
<evidence type="ECO:0000313" key="2">
    <source>
        <dbReference type="EMBL" id="PQK13161.1"/>
    </source>
</evidence>
<proteinExistence type="predicted"/>
<gene>
    <name evidence="2" type="ORF">BB8028_0004g00920</name>
</gene>
<feature type="chain" id="PRO_5015609389" evidence="1">
    <location>
        <begin position="24"/>
        <end position="47"/>
    </location>
</feature>